<name>A0A1X0QPF1_RHIZD</name>
<dbReference type="EMBL" id="KV922112">
    <property type="protein sequence ID" value="ORE01631.1"/>
    <property type="molecule type" value="Genomic_DNA"/>
</dbReference>
<sequence>MLQHKRSAITKHILDTPTSSPQLSPQLRLVEHQLASIHYLKRTVTQRQQIVCLRPACQFYADLYCPDPITHEAVDNLLSSILSDLTLPTSDQYWLTSPHYLGDLLEGVSRYSKRSSPALTAILTKYCAYYFPIQLEKH</sequence>
<dbReference type="Proteomes" id="UP000242414">
    <property type="component" value="Unassembled WGS sequence"/>
</dbReference>
<gene>
    <name evidence="1" type="ORF">BCV72DRAFT_309849</name>
</gene>
<protein>
    <submittedName>
        <fullName evidence="1">Uncharacterized protein</fullName>
    </submittedName>
</protein>
<accession>A0A1X0QPF1</accession>
<dbReference type="AlphaFoldDB" id="A0A1X0QPF1"/>
<evidence type="ECO:0000313" key="1">
    <source>
        <dbReference type="EMBL" id="ORE01631.1"/>
    </source>
</evidence>
<organism evidence="1">
    <name type="scientific">Rhizopus microsporus var. microsporus</name>
    <dbReference type="NCBI Taxonomy" id="86635"/>
    <lineage>
        <taxon>Eukaryota</taxon>
        <taxon>Fungi</taxon>
        <taxon>Fungi incertae sedis</taxon>
        <taxon>Mucoromycota</taxon>
        <taxon>Mucoromycotina</taxon>
        <taxon>Mucoromycetes</taxon>
        <taxon>Mucorales</taxon>
        <taxon>Mucorineae</taxon>
        <taxon>Rhizopodaceae</taxon>
        <taxon>Rhizopus</taxon>
    </lineage>
</organism>
<reference evidence="1" key="1">
    <citation type="journal article" date="2016" name="Proc. Natl. Acad. Sci. U.S.A.">
        <title>Lipid metabolic changes in an early divergent fungus govern the establishment of a mutualistic symbiosis with endobacteria.</title>
        <authorList>
            <person name="Lastovetsky O.A."/>
            <person name="Gaspar M.L."/>
            <person name="Mondo S.J."/>
            <person name="LaButti K.M."/>
            <person name="Sandor L."/>
            <person name="Grigoriev I.V."/>
            <person name="Henry S.A."/>
            <person name="Pawlowska T.E."/>
        </authorList>
    </citation>
    <scope>NUCLEOTIDE SEQUENCE [LARGE SCALE GENOMIC DNA]</scope>
    <source>
        <strain evidence="1">ATCC 52814</strain>
    </source>
</reference>
<dbReference type="VEuPathDB" id="FungiDB:BCV72DRAFT_309849"/>
<proteinExistence type="predicted"/>